<dbReference type="GO" id="GO:0005886">
    <property type="term" value="C:plasma membrane"/>
    <property type="evidence" value="ECO:0007669"/>
    <property type="project" value="UniProtKB-SubCell"/>
</dbReference>
<feature type="transmembrane region" description="Helical" evidence="6">
    <location>
        <begin position="69"/>
        <end position="89"/>
    </location>
</feature>
<comment type="subcellular location">
    <subcellularLocation>
        <location evidence="1">Cell membrane</location>
        <topology evidence="1">Multi-pass membrane protein</topology>
    </subcellularLocation>
</comment>
<evidence type="ECO:0000256" key="2">
    <source>
        <dbReference type="ARBA" id="ARBA00022475"/>
    </source>
</evidence>
<feature type="domain" description="Polysaccharide chain length determinant N-terminal" evidence="7">
    <location>
        <begin position="60"/>
        <end position="149"/>
    </location>
</feature>
<dbReference type="AlphaFoldDB" id="A0A832MKL0"/>
<reference evidence="8" key="1">
    <citation type="journal article" date="2020" name="mSystems">
        <title>Genome- and Community-Level Interaction Insights into Carbon Utilization and Element Cycling Functions of Hydrothermarchaeota in Hydrothermal Sediment.</title>
        <authorList>
            <person name="Zhou Z."/>
            <person name="Liu Y."/>
            <person name="Xu W."/>
            <person name="Pan J."/>
            <person name="Luo Z.H."/>
            <person name="Li M."/>
        </authorList>
    </citation>
    <scope>NUCLEOTIDE SEQUENCE [LARGE SCALE GENOMIC DNA]</scope>
    <source>
        <strain evidence="8">SpSt-381</strain>
    </source>
</reference>
<evidence type="ECO:0000256" key="6">
    <source>
        <dbReference type="SAM" id="Phobius"/>
    </source>
</evidence>
<dbReference type="InterPro" id="IPR003856">
    <property type="entry name" value="LPS_length_determ_N"/>
</dbReference>
<evidence type="ECO:0000256" key="3">
    <source>
        <dbReference type="ARBA" id="ARBA00022692"/>
    </source>
</evidence>
<organism evidence="8">
    <name type="scientific">Eiseniibacteriota bacterium</name>
    <dbReference type="NCBI Taxonomy" id="2212470"/>
    <lineage>
        <taxon>Bacteria</taxon>
        <taxon>Candidatus Eiseniibacteriota</taxon>
    </lineage>
</organism>
<keyword evidence="2" id="KW-1003">Cell membrane</keyword>
<keyword evidence="3 6" id="KW-0812">Transmembrane</keyword>
<dbReference type="EMBL" id="DSQF01000022">
    <property type="protein sequence ID" value="HGZ43940.1"/>
    <property type="molecule type" value="Genomic_DNA"/>
</dbReference>
<evidence type="ECO:0000256" key="5">
    <source>
        <dbReference type="ARBA" id="ARBA00023136"/>
    </source>
</evidence>
<dbReference type="InterPro" id="IPR050445">
    <property type="entry name" value="Bact_polysacc_biosynth/exp"/>
</dbReference>
<dbReference type="PANTHER" id="PTHR32309">
    <property type="entry name" value="TYROSINE-PROTEIN KINASE"/>
    <property type="match status" value="1"/>
</dbReference>
<evidence type="ECO:0000256" key="4">
    <source>
        <dbReference type="ARBA" id="ARBA00022989"/>
    </source>
</evidence>
<sequence length="398" mass="44385">MAHAGRLDRPKRARLRFTRCALFLSFSSLPREHAPWLQAVRRVSSALDLLVPPATRGALAAVVRRRTAVLGFTGAVAMLATIIAFLLPVSYQAEATLLPPAEGEDSFGSMASLIQSAALNRIGLFTTQTPSDVFAEILRSRTLREELVKRFDLQRRYGKRNLDQALRELAKHSTIEVNKAGVLFVRVRDRDPQRAAEMANALVAGLDRFNRDTYTTRAKRVRQFLDGRLADVTDRLARAESTLTAYEQRNRVLAGSDRNAVEGLAAIMAQRMSLQVKRTYLSSYLRASDPLVRELDSEISAYERELARMPALKQRGARLALEAELQRRLFTLITAQLEDARVQEMRDTPTVTVLDSARAPLIRHQPRRSLIVFAAAATALALSAAWVVLDERAAAMRA</sequence>
<comment type="caution">
    <text evidence="8">The sequence shown here is derived from an EMBL/GenBank/DDBJ whole genome shotgun (WGS) entry which is preliminary data.</text>
</comment>
<evidence type="ECO:0000259" key="7">
    <source>
        <dbReference type="Pfam" id="PF02706"/>
    </source>
</evidence>
<dbReference type="PANTHER" id="PTHR32309:SF13">
    <property type="entry name" value="FERRIC ENTEROBACTIN TRANSPORT PROTEIN FEPE"/>
    <property type="match status" value="1"/>
</dbReference>
<keyword evidence="4 6" id="KW-1133">Transmembrane helix</keyword>
<protein>
    <recommendedName>
        <fullName evidence="7">Polysaccharide chain length determinant N-terminal domain-containing protein</fullName>
    </recommendedName>
</protein>
<accession>A0A832MKL0</accession>
<dbReference type="Pfam" id="PF02706">
    <property type="entry name" value="Wzz"/>
    <property type="match status" value="1"/>
</dbReference>
<keyword evidence="5 6" id="KW-0472">Membrane</keyword>
<dbReference type="GO" id="GO:0004713">
    <property type="term" value="F:protein tyrosine kinase activity"/>
    <property type="evidence" value="ECO:0007669"/>
    <property type="project" value="TreeGrafter"/>
</dbReference>
<evidence type="ECO:0000313" key="8">
    <source>
        <dbReference type="EMBL" id="HGZ43940.1"/>
    </source>
</evidence>
<proteinExistence type="predicted"/>
<gene>
    <name evidence="8" type="ORF">ENR23_11065</name>
</gene>
<evidence type="ECO:0000256" key="1">
    <source>
        <dbReference type="ARBA" id="ARBA00004651"/>
    </source>
</evidence>
<name>A0A832MKL0_UNCEI</name>
<feature type="transmembrane region" description="Helical" evidence="6">
    <location>
        <begin position="370"/>
        <end position="389"/>
    </location>
</feature>